<organism evidence="4 5">
    <name type="scientific">Methanococcus vannielii (strain ATCC 35089 / DSM 1224 / JCM 13029 / OCM 148 / SB)</name>
    <dbReference type="NCBI Taxonomy" id="406327"/>
    <lineage>
        <taxon>Archaea</taxon>
        <taxon>Methanobacteriati</taxon>
        <taxon>Methanobacteriota</taxon>
        <taxon>Methanomada group</taxon>
        <taxon>Methanococci</taxon>
        <taxon>Methanococcales</taxon>
        <taxon>Methanococcaceae</taxon>
        <taxon>Methanococcus</taxon>
    </lineage>
</organism>
<dbReference type="KEGG" id="mvn:Mevan_0420"/>
<dbReference type="AlphaFoldDB" id="A6UPA6"/>
<dbReference type="PANTHER" id="PTHR30570:SF1">
    <property type="entry name" value="PHOSPHATE-BINDING PROTEIN PSTS"/>
    <property type="match status" value="1"/>
</dbReference>
<dbReference type="STRING" id="406327.Mevan_0420"/>
<evidence type="ECO:0000256" key="2">
    <source>
        <dbReference type="ARBA" id="ARBA00022729"/>
    </source>
</evidence>
<dbReference type="HOGENOM" id="CLU_026228_5_1_2"/>
<dbReference type="RefSeq" id="WP_011972231.1">
    <property type="nucleotide sequence ID" value="NC_009634.1"/>
</dbReference>
<sequence length="279" mass="30088">MRKVIGLVAGTVLLSIVLAISGCISDNNSNQDNLQPAILKISGSTTVLPIIEESAKKFMTENRNYMIEVSGGGSGLGIKESGENLNNIGMSSRDVKKSEFESYPSLKVHVIAKDGVAIIINPENPISGLTKEQTIKIYAGEITNWKDVGGPDAPINVYTRDEQSGTREVFFEKAISKADITKRAVVVASNGAMKASVRADKNGIGYLSIGYLDEAVKGVKFEGVEPTEENALSGKYIVSRDLLVVTNGDPNPSEKAFIDFLLSNRGQEIVKEKGYMQIK</sequence>
<protein>
    <submittedName>
        <fullName evidence="4">Phosphate binding protein</fullName>
    </submittedName>
</protein>
<dbReference type="InterPro" id="IPR024370">
    <property type="entry name" value="PBP_domain"/>
</dbReference>
<dbReference type="Proteomes" id="UP000001107">
    <property type="component" value="Chromosome"/>
</dbReference>
<evidence type="ECO:0000256" key="1">
    <source>
        <dbReference type="ARBA" id="ARBA00022448"/>
    </source>
</evidence>
<proteinExistence type="predicted"/>
<evidence type="ECO:0000313" key="5">
    <source>
        <dbReference type="Proteomes" id="UP000001107"/>
    </source>
</evidence>
<dbReference type="OrthoDB" id="53390at2157"/>
<dbReference type="InterPro" id="IPR011862">
    <property type="entry name" value="Phos-bd"/>
</dbReference>
<keyword evidence="5" id="KW-1185">Reference proteome</keyword>
<dbReference type="eggNOG" id="arCOG00213">
    <property type="taxonomic scope" value="Archaea"/>
</dbReference>
<dbReference type="PROSITE" id="PS51257">
    <property type="entry name" value="PROKAR_LIPOPROTEIN"/>
    <property type="match status" value="1"/>
</dbReference>
<dbReference type="Gene3D" id="3.40.190.10">
    <property type="entry name" value="Periplasmic binding protein-like II"/>
    <property type="match status" value="2"/>
</dbReference>
<dbReference type="GeneID" id="5325589"/>
<dbReference type="InterPro" id="IPR050811">
    <property type="entry name" value="Phosphate_ABC_transporter"/>
</dbReference>
<accession>A6UPA6</accession>
<keyword evidence="2" id="KW-0732">Signal</keyword>
<dbReference type="CDD" id="cd13653">
    <property type="entry name" value="PBP2_phosphate_like_1"/>
    <property type="match status" value="1"/>
</dbReference>
<reference evidence="4" key="1">
    <citation type="submission" date="2007-06" db="EMBL/GenBank/DDBJ databases">
        <title>Complete sequence of Methanococcus vannielii SB.</title>
        <authorList>
            <consortium name="US DOE Joint Genome Institute"/>
            <person name="Copeland A."/>
            <person name="Lucas S."/>
            <person name="Lapidus A."/>
            <person name="Barry K."/>
            <person name="Glavina del Rio T."/>
            <person name="Dalin E."/>
            <person name="Tice H."/>
            <person name="Pitluck S."/>
            <person name="Chain P."/>
            <person name="Malfatti S."/>
            <person name="Shin M."/>
            <person name="Vergez L."/>
            <person name="Schmutz J."/>
            <person name="Larimer F."/>
            <person name="Land M."/>
            <person name="Hauser L."/>
            <person name="Kyrpides N."/>
            <person name="Anderson I."/>
            <person name="Sieprawska-Lupa M."/>
            <person name="Whitman W.B."/>
            <person name="Richardson P."/>
        </authorList>
    </citation>
    <scope>NUCLEOTIDE SEQUENCE [LARGE SCALE GENOMIC DNA]</scope>
    <source>
        <strain evidence="4">SB</strain>
    </source>
</reference>
<dbReference type="NCBIfam" id="TIGR02136">
    <property type="entry name" value="ptsS_2"/>
    <property type="match status" value="1"/>
</dbReference>
<dbReference type="Pfam" id="PF12849">
    <property type="entry name" value="PBP_like_2"/>
    <property type="match status" value="1"/>
</dbReference>
<dbReference type="PANTHER" id="PTHR30570">
    <property type="entry name" value="PERIPLASMIC PHOSPHATE BINDING COMPONENT OF PHOSPHATE ABC TRANSPORTER"/>
    <property type="match status" value="1"/>
</dbReference>
<keyword evidence="1" id="KW-0813">Transport</keyword>
<feature type="domain" description="PBP" evidence="3">
    <location>
        <begin position="35"/>
        <end position="264"/>
    </location>
</feature>
<dbReference type="SUPFAM" id="SSF53850">
    <property type="entry name" value="Periplasmic binding protein-like II"/>
    <property type="match status" value="1"/>
</dbReference>
<name>A6UPA6_METVS</name>
<dbReference type="GO" id="GO:0042301">
    <property type="term" value="F:phosphate ion binding"/>
    <property type="evidence" value="ECO:0007669"/>
    <property type="project" value="InterPro"/>
</dbReference>
<evidence type="ECO:0000313" key="4">
    <source>
        <dbReference type="EMBL" id="ABR54328.1"/>
    </source>
</evidence>
<dbReference type="EMBL" id="CP000742">
    <property type="protein sequence ID" value="ABR54328.1"/>
    <property type="molecule type" value="Genomic_DNA"/>
</dbReference>
<evidence type="ECO:0000259" key="3">
    <source>
        <dbReference type="Pfam" id="PF12849"/>
    </source>
</evidence>
<gene>
    <name evidence="4" type="ordered locus">Mevan_0420</name>
</gene>